<gene>
    <name evidence="1" type="ORF">COU43_02165</name>
</gene>
<evidence type="ECO:0000313" key="2">
    <source>
        <dbReference type="Proteomes" id="UP000228909"/>
    </source>
</evidence>
<dbReference type="AlphaFoldDB" id="A0A2H0TJ17"/>
<accession>A0A2H0TJ17</accession>
<dbReference type="InterPro" id="IPR001130">
    <property type="entry name" value="TatD-like"/>
</dbReference>
<organism evidence="1 2">
    <name type="scientific">Candidatus Nealsonbacteria bacterium CG10_big_fil_rev_8_21_14_0_10_37_25</name>
    <dbReference type="NCBI Taxonomy" id="1974711"/>
    <lineage>
        <taxon>Bacteria</taxon>
        <taxon>Candidatus Nealsoniibacteriota</taxon>
    </lineage>
</organism>
<dbReference type="InterPro" id="IPR032466">
    <property type="entry name" value="Metal_Hydrolase"/>
</dbReference>
<dbReference type="SUPFAM" id="SSF51556">
    <property type="entry name" value="Metallo-dependent hydrolases"/>
    <property type="match status" value="1"/>
</dbReference>
<evidence type="ECO:0000313" key="1">
    <source>
        <dbReference type="EMBL" id="PIR71531.1"/>
    </source>
</evidence>
<keyword evidence="1" id="KW-0378">Hydrolase</keyword>
<feature type="non-terminal residue" evidence="1">
    <location>
        <position position="1"/>
    </location>
</feature>
<dbReference type="Gene3D" id="3.20.20.140">
    <property type="entry name" value="Metal-dependent hydrolases"/>
    <property type="match status" value="1"/>
</dbReference>
<dbReference type="EMBL" id="PFCK01000062">
    <property type="protein sequence ID" value="PIR71531.1"/>
    <property type="molecule type" value="Genomic_DNA"/>
</dbReference>
<dbReference type="PANTHER" id="PTHR46124">
    <property type="entry name" value="D-AMINOACYL-TRNA DEACYLASE"/>
    <property type="match status" value="1"/>
</dbReference>
<dbReference type="GO" id="GO:0016788">
    <property type="term" value="F:hydrolase activity, acting on ester bonds"/>
    <property type="evidence" value="ECO:0007669"/>
    <property type="project" value="InterPro"/>
</dbReference>
<name>A0A2H0TJ17_9BACT</name>
<protein>
    <submittedName>
        <fullName evidence="1">Hydrolase TatD</fullName>
    </submittedName>
</protein>
<reference evidence="2" key="1">
    <citation type="submission" date="2017-09" db="EMBL/GenBank/DDBJ databases">
        <title>Depth-based differentiation of microbial function through sediment-hosted aquifers and enrichment of novel symbionts in the deep terrestrial subsurface.</title>
        <authorList>
            <person name="Probst A.J."/>
            <person name="Ladd B."/>
            <person name="Jarett J.K."/>
            <person name="Geller-Mcgrath D.E."/>
            <person name="Sieber C.M.K."/>
            <person name="Emerson J.B."/>
            <person name="Anantharaman K."/>
            <person name="Thomas B.C."/>
            <person name="Malmstrom R."/>
            <person name="Stieglmeier M."/>
            <person name="Klingl A."/>
            <person name="Woyke T."/>
            <person name="Ryan C.M."/>
            <person name="Banfield J.F."/>
        </authorList>
    </citation>
    <scope>NUCLEOTIDE SEQUENCE [LARGE SCALE GENOMIC DNA]</scope>
</reference>
<dbReference type="PANTHER" id="PTHR46124:SF2">
    <property type="entry name" value="D-AMINOACYL-TRNA DEACYLASE"/>
    <property type="match status" value="1"/>
</dbReference>
<dbReference type="Proteomes" id="UP000228909">
    <property type="component" value="Unassembled WGS sequence"/>
</dbReference>
<sequence>TGTWPQAEKYLEMGFYLGFNGLIFKLDFDEIIKKTPLEKILLETDCPYLTPPPMTGRNEPIYLKYIAEKIAKIKNINYQEVEEQTTKNAKILFRI</sequence>
<proteinExistence type="predicted"/>
<comment type="caution">
    <text evidence="1">The sequence shown here is derived from an EMBL/GenBank/DDBJ whole genome shotgun (WGS) entry which is preliminary data.</text>
</comment>
<dbReference type="Pfam" id="PF01026">
    <property type="entry name" value="TatD_DNase"/>
    <property type="match status" value="1"/>
</dbReference>